<dbReference type="Gene3D" id="3.40.50.300">
    <property type="entry name" value="P-loop containing nucleotide triphosphate hydrolases"/>
    <property type="match status" value="1"/>
</dbReference>
<dbReference type="STRING" id="596327.PORUE0001_0257"/>
<sequence>MSMASNDSFLSQVVSRMRSSEAPLRDQLVVVPTKRAATFLQRELVAQLQDKPATILPRIVTIDEWITEMSGRVILDNTALISILYEVYATYLANQKLGQVETDQMLSLSQTERMLRDFQDMDLALADVEMLLINLENLDDLDSYAYLDEEEREAIKEFWRGLSDQDLDSPQGGYRHFATVWRDIYQLFNVRLADLKVAYRAGAYRIVAEDTFTSDDLLRALRRYSGSAVSLVNFVGLYNLTPAERAIIKKLQSADADALQVQLYWQRVSIDAEGDFNEHLYNTIDKNAKLLGGVVLDEDFTRKYAPEVHLLSLNSTIQQPQVVNDLIAEITQEDDTALEELRIAIVLNDEKTLIPLMNSLKQPACTSLNVTMGYPLQYTSVATWIRRYLNIYGLVSSSETRVERVKLTCSRLKLWLTAPLTRKLFGDLTTALMDRIALHHYAITASELRTIIEEVAGDADEAVRQRLLDLLTPSLTGVGLLTRIGQLLELLKGLTTATDEETEEATDDDESIDHVILSEALDQIVRYVTQVSNLLQSSEGIHHLLNAPKPVAYLLEQLMAVGSIPFEGAPLEGLQVMGFLETRTLTFDYVIMLNVQEGDLPKSSHTTTLIPDMLRSAFDMTTYRTEDDTNAYHFYRLIQGAKRVYLLQDTRPKSISSMEPSRYVDQIRYLTNLSLDESTYADSLDARNEQEQTVAKTDEEVHRYMEQIASGDKTFSPSDLITYYNCAYQFYLKKIKGIGEPRQEPGVVTQIELGSMVHAYLEWFYKGLKKTSEVSDLEHTVSRDKLQELYKKIVSDKSAPDEILLTDLERYISKAIEIDKRLLQAGHSLQLLASETKMTNLCFEWTDDNGQNHTIHLTGQPDRVDIIDGKDYRIVDYKTGAIKKPKTVEELDTDTLDAWRKMASNCKLGGYILQSCLYAMLYAQLAEEGISKIQPTLYSLAPAIPADEGAISFKETVALDELKKLVTHYLNELVALKFDQTKVLDVCKYCDYKTICGRK</sequence>
<dbReference type="InterPro" id="IPR027417">
    <property type="entry name" value="P-loop_NTPase"/>
</dbReference>
<keyword evidence="3" id="KW-1185">Reference proteome</keyword>
<dbReference type="InterPro" id="IPR038726">
    <property type="entry name" value="PDDEXK_AddAB-type"/>
</dbReference>
<dbReference type="SUPFAM" id="SSF52540">
    <property type="entry name" value="P-loop containing nucleoside triphosphate hydrolases"/>
    <property type="match status" value="1"/>
</dbReference>
<reference evidence="2 3" key="1">
    <citation type="submission" date="2009-04" db="EMBL/GenBank/DDBJ databases">
        <authorList>
            <person name="Sebastian Y."/>
            <person name="Madupu R."/>
            <person name="Durkin A.S."/>
            <person name="Torralba M."/>
            <person name="Methe B."/>
            <person name="Sutton G.G."/>
            <person name="Strausberg R.L."/>
            <person name="Nelson K.E."/>
        </authorList>
    </citation>
    <scope>NUCLEOTIDE SEQUENCE [LARGE SCALE GENOMIC DNA]</scope>
    <source>
        <strain evidence="2 3">60-3</strain>
    </source>
</reference>
<dbReference type="Pfam" id="PF12705">
    <property type="entry name" value="PDDEXK_1"/>
    <property type="match status" value="1"/>
</dbReference>
<dbReference type="eggNOG" id="COG2887">
    <property type="taxonomic scope" value="Bacteria"/>
</dbReference>
<gene>
    <name evidence="2" type="ORF">PORUE0001_0257</name>
</gene>
<dbReference type="Gene3D" id="3.90.320.10">
    <property type="match status" value="1"/>
</dbReference>
<dbReference type="EMBL" id="ACLR01000226">
    <property type="protein sequence ID" value="EEK15971.1"/>
    <property type="molecule type" value="Genomic_DNA"/>
</dbReference>
<dbReference type="Proteomes" id="UP000003303">
    <property type="component" value="Unassembled WGS sequence"/>
</dbReference>
<comment type="caution">
    <text evidence="2">The sequence shown here is derived from an EMBL/GenBank/DDBJ whole genome shotgun (WGS) entry which is preliminary data.</text>
</comment>
<protein>
    <recommendedName>
        <fullName evidence="1">PD-(D/E)XK endonuclease-like domain-containing protein</fullName>
    </recommendedName>
</protein>
<proteinExistence type="predicted"/>
<dbReference type="SUPFAM" id="SSF52980">
    <property type="entry name" value="Restriction endonuclease-like"/>
    <property type="match status" value="1"/>
</dbReference>
<evidence type="ECO:0000313" key="2">
    <source>
        <dbReference type="EMBL" id="EEK15971.1"/>
    </source>
</evidence>
<name>C2ME99_9PORP</name>
<evidence type="ECO:0000259" key="1">
    <source>
        <dbReference type="Pfam" id="PF12705"/>
    </source>
</evidence>
<accession>C2ME99</accession>
<feature type="domain" description="PD-(D/E)XK endonuclease-like" evidence="1">
    <location>
        <begin position="714"/>
        <end position="996"/>
    </location>
</feature>
<dbReference type="AlphaFoldDB" id="C2ME99"/>
<evidence type="ECO:0000313" key="3">
    <source>
        <dbReference type="Proteomes" id="UP000003303"/>
    </source>
</evidence>
<dbReference type="InterPro" id="IPR011335">
    <property type="entry name" value="Restrct_endonuc-II-like"/>
</dbReference>
<dbReference type="InterPro" id="IPR011604">
    <property type="entry name" value="PDDEXK-like_dom_sf"/>
</dbReference>
<organism evidence="2 3">
    <name type="scientific">Porphyromonas uenonis 60-3</name>
    <dbReference type="NCBI Taxonomy" id="596327"/>
    <lineage>
        <taxon>Bacteria</taxon>
        <taxon>Pseudomonadati</taxon>
        <taxon>Bacteroidota</taxon>
        <taxon>Bacteroidia</taxon>
        <taxon>Bacteroidales</taxon>
        <taxon>Porphyromonadaceae</taxon>
        <taxon>Porphyromonas</taxon>
    </lineage>
</organism>